<dbReference type="AlphaFoldDB" id="A0A9E6Q1Y3"/>
<sequence>MPSPTFLKGLRHELANRAFAHAAVTRMARRLEGQPAHPFWQAYAELEAFNQPRYQAAAERWGLDATPRLTTRLKAWLVSSVPRPLQGLLLRLVHRETVKYMAWLQGLGCSGPADARRFLGYMLDQEQLQLEMMGLALNGRYRDVTGRADAFFRKYNGVTLLELP</sequence>
<dbReference type="EMBL" id="CP077095">
    <property type="protein sequence ID" value="QXI40316.1"/>
    <property type="molecule type" value="Genomic_DNA"/>
</dbReference>
<name>A0A9E6Q1Y3_9PSED</name>
<evidence type="ECO:0000313" key="1">
    <source>
        <dbReference type="EMBL" id="QXI40316.1"/>
    </source>
</evidence>
<protein>
    <submittedName>
        <fullName evidence="1">Uncharacterized protein</fullName>
    </submittedName>
</protein>
<reference evidence="1 2" key="1">
    <citation type="journal article" date="2020" name="Microorganisms">
        <title>Reliable Identification of Environmental Pseudomonas Isolates Using the rpoD Gene.</title>
        <authorList>
            <consortium name="The Broad Institute Genome Sequencing Platform"/>
            <person name="Girard L."/>
            <person name="Lood C."/>
            <person name="Rokni-Zadeh H."/>
            <person name="van Noort V."/>
            <person name="Lavigne R."/>
            <person name="De Mot R."/>
        </authorList>
    </citation>
    <scope>NUCLEOTIDE SEQUENCE [LARGE SCALE GENOMIC DNA]</scope>
    <source>
        <strain evidence="1 2">RW9S1A</strain>
    </source>
</reference>
<reference evidence="1 2" key="2">
    <citation type="journal article" date="2021" name="Microorganisms">
        <title>The Ever-Expanding Pseudomonas Genus: Description of 43 New Species and Partition of the Pseudomonas putida Group.</title>
        <authorList>
            <person name="Girard L."/>
            <person name="Lood C."/>
            <person name="Hofte M."/>
            <person name="Vandamme P."/>
            <person name="Rokni-Zadeh H."/>
            <person name="van Noort V."/>
            <person name="Lavigne R."/>
            <person name="De Mot R."/>
        </authorList>
    </citation>
    <scope>NUCLEOTIDE SEQUENCE [LARGE SCALE GENOMIC DNA]</scope>
    <source>
        <strain evidence="1 2">RW9S1A</strain>
    </source>
</reference>
<proteinExistence type="predicted"/>
<evidence type="ECO:0000313" key="2">
    <source>
        <dbReference type="Proteomes" id="UP000633418"/>
    </source>
</evidence>
<accession>A0A9E6Q1Y3</accession>
<gene>
    <name evidence="1" type="ORF">HU772_009685</name>
</gene>
<keyword evidence="2" id="KW-1185">Reference proteome</keyword>
<organism evidence="1 2">
    <name type="scientific">Pseudomonas xantholysinigenes</name>
    <dbReference type="NCBI Taxonomy" id="2745490"/>
    <lineage>
        <taxon>Bacteria</taxon>
        <taxon>Pseudomonadati</taxon>
        <taxon>Pseudomonadota</taxon>
        <taxon>Gammaproteobacteria</taxon>
        <taxon>Pseudomonadales</taxon>
        <taxon>Pseudomonadaceae</taxon>
        <taxon>Pseudomonas</taxon>
    </lineage>
</organism>
<dbReference type="RefSeq" id="WP_186660972.1">
    <property type="nucleotide sequence ID" value="NZ_CP077095.1"/>
</dbReference>
<dbReference type="KEGG" id="pxn:HU772_009685"/>
<dbReference type="Proteomes" id="UP000633418">
    <property type="component" value="Chromosome"/>
</dbReference>